<reference evidence="3" key="1">
    <citation type="submission" date="2017-09" db="EMBL/GenBank/DDBJ databases">
        <title>FDA dAtabase for Regulatory Grade micrObial Sequences (FDA-ARGOS): Supporting development and validation of Infectious Disease Dx tests.</title>
        <authorList>
            <person name="Minogue T."/>
            <person name="Wolcott M."/>
            <person name="Wasieloski L."/>
            <person name="Aguilar W."/>
            <person name="Moore D."/>
            <person name="Tallon L."/>
            <person name="Sadzewicz L."/>
            <person name="Ott S."/>
            <person name="Zhao X."/>
            <person name="Nagaraj S."/>
            <person name="Vavikolanu K."/>
            <person name="Aluvathingal J."/>
            <person name="Nadendla S."/>
            <person name="Sichtig H."/>
        </authorList>
    </citation>
    <scope>NUCLEOTIDE SEQUENCE [LARGE SCALE GENOMIC DNA]</scope>
    <source>
        <strain evidence="3">FDAARGOS_390</strain>
    </source>
</reference>
<dbReference type="InterPro" id="IPR021225">
    <property type="entry name" value="Tlde1_dom"/>
</dbReference>
<organism evidence="2 3">
    <name type="scientific">Burkholderia gladioli</name>
    <name type="common">Pseudomonas marginata</name>
    <name type="synonym">Phytomonas marginata</name>
    <dbReference type="NCBI Taxonomy" id="28095"/>
    <lineage>
        <taxon>Bacteria</taxon>
        <taxon>Pseudomonadati</taxon>
        <taxon>Pseudomonadota</taxon>
        <taxon>Betaproteobacteria</taxon>
        <taxon>Burkholderiales</taxon>
        <taxon>Burkholderiaceae</taxon>
        <taxon>Burkholderia</taxon>
    </lineage>
</organism>
<sequence>MPLRCTFDLNGKTTSTLNCPGFGMVPAFSGKGSGRDNPNATGIEGAGPIPKGTYYILDRQSGGHAGWLYDAWGKYGWGTTDHTKWFALWNASTGDSTYVGKVKRGHFRLHPMGPRRLSEGCITVTNPTTFDRLANFLRSSGADLPVPGSSFKAYGTVEVK</sequence>
<gene>
    <name evidence="2" type="ORF">CRM94_30100</name>
</gene>
<name>A0A2A7S4Z5_BURGA</name>
<dbReference type="Pfam" id="PF10908">
    <property type="entry name" value="Tlde1_dom"/>
    <property type="match status" value="1"/>
</dbReference>
<feature type="domain" description="Tlde1" evidence="1">
    <location>
        <begin position="25"/>
        <end position="140"/>
    </location>
</feature>
<evidence type="ECO:0000313" key="3">
    <source>
        <dbReference type="Proteomes" id="UP000220629"/>
    </source>
</evidence>
<dbReference type="EMBL" id="PDDY01000004">
    <property type="protein sequence ID" value="PEH38618.1"/>
    <property type="molecule type" value="Genomic_DNA"/>
</dbReference>
<evidence type="ECO:0000313" key="2">
    <source>
        <dbReference type="EMBL" id="PEH38618.1"/>
    </source>
</evidence>
<comment type="caution">
    <text evidence="2">The sequence shown here is derived from an EMBL/GenBank/DDBJ whole genome shotgun (WGS) entry which is preliminary data.</text>
</comment>
<dbReference type="Proteomes" id="UP000220629">
    <property type="component" value="Unassembled WGS sequence"/>
</dbReference>
<evidence type="ECO:0000259" key="1">
    <source>
        <dbReference type="Pfam" id="PF10908"/>
    </source>
</evidence>
<dbReference type="RefSeq" id="WP_098154116.1">
    <property type="nucleotide sequence ID" value="NZ_JAHPNI010000005.1"/>
</dbReference>
<accession>A0A2A7S4Z5</accession>
<protein>
    <recommendedName>
        <fullName evidence="1">Tlde1 domain-containing protein</fullName>
    </recommendedName>
</protein>
<proteinExistence type="predicted"/>
<dbReference type="AlphaFoldDB" id="A0A2A7S4Z5"/>